<feature type="compositionally biased region" description="Basic and acidic residues" evidence="1">
    <location>
        <begin position="655"/>
        <end position="670"/>
    </location>
</feature>
<dbReference type="SUPFAM" id="SSF46565">
    <property type="entry name" value="Chaperone J-domain"/>
    <property type="match status" value="1"/>
</dbReference>
<dbReference type="EMBL" id="PDCK01000044">
    <property type="protein sequence ID" value="PRQ22737.1"/>
    <property type="molecule type" value="Genomic_DNA"/>
</dbReference>
<feature type="region of interest" description="Disordered" evidence="1">
    <location>
        <begin position="127"/>
        <end position="146"/>
    </location>
</feature>
<dbReference type="InterPro" id="IPR011990">
    <property type="entry name" value="TPR-like_helical_dom_sf"/>
</dbReference>
<feature type="compositionally biased region" description="Basic residues" evidence="1">
    <location>
        <begin position="545"/>
        <end position="556"/>
    </location>
</feature>
<gene>
    <name evidence="3" type="ORF">RchiOBHm_Chr6g0253551</name>
</gene>
<protein>
    <submittedName>
        <fullName evidence="3">Putative DnaJ domain, tetratricopeptide-like helical domain-containing protein</fullName>
    </submittedName>
</protein>
<evidence type="ECO:0000256" key="1">
    <source>
        <dbReference type="SAM" id="MobiDB-lite"/>
    </source>
</evidence>
<dbReference type="SUPFAM" id="SSF48452">
    <property type="entry name" value="TPR-like"/>
    <property type="match status" value="2"/>
</dbReference>
<dbReference type="InterPro" id="IPR019734">
    <property type="entry name" value="TPR_rpt"/>
</dbReference>
<dbReference type="STRING" id="74649.A0A2P6PLC5"/>
<accession>A0A2P6PLC5</accession>
<evidence type="ECO:0000313" key="4">
    <source>
        <dbReference type="Proteomes" id="UP000238479"/>
    </source>
</evidence>
<dbReference type="Gene3D" id="1.10.287.110">
    <property type="entry name" value="DnaJ domain"/>
    <property type="match status" value="1"/>
</dbReference>
<dbReference type="InterPro" id="IPR018253">
    <property type="entry name" value="DnaJ_domain_CS"/>
</dbReference>
<evidence type="ECO:0000313" key="3">
    <source>
        <dbReference type="EMBL" id="PRQ22737.1"/>
    </source>
</evidence>
<dbReference type="OMA" id="CKDADRL"/>
<feature type="region of interest" description="Disordered" evidence="1">
    <location>
        <begin position="655"/>
        <end position="722"/>
    </location>
</feature>
<dbReference type="PANTHER" id="PTHR45181:SF8">
    <property type="entry name" value="HEAT SHOCK PROTEIN DNAJ WITH TETRATRICOPEPTIDE REPEAT-CONTAINING PROTEIN"/>
    <property type="match status" value="1"/>
</dbReference>
<reference evidence="3 4" key="1">
    <citation type="journal article" date="2018" name="Nat. Genet.">
        <title>The Rosa genome provides new insights in the design of modern roses.</title>
        <authorList>
            <person name="Bendahmane M."/>
        </authorList>
    </citation>
    <scope>NUCLEOTIDE SEQUENCE [LARGE SCALE GENOMIC DNA]</scope>
    <source>
        <strain evidence="4">cv. Old Blush</strain>
    </source>
</reference>
<dbReference type="InterPro" id="IPR001623">
    <property type="entry name" value="DnaJ_domain"/>
</dbReference>
<dbReference type="PANTHER" id="PTHR45181">
    <property type="entry name" value="HEAT SHOCK PROTEIN DNAJ WITH TETRATRICOPEPTIDE REPEAT-CONTAINING PROTEIN"/>
    <property type="match status" value="1"/>
</dbReference>
<dbReference type="SMART" id="SM00271">
    <property type="entry name" value="DnaJ"/>
    <property type="match status" value="1"/>
</dbReference>
<feature type="compositionally biased region" description="Basic residues" evidence="1">
    <location>
        <begin position="131"/>
        <end position="146"/>
    </location>
</feature>
<dbReference type="InterPro" id="IPR036869">
    <property type="entry name" value="J_dom_sf"/>
</dbReference>
<dbReference type="Proteomes" id="UP000238479">
    <property type="component" value="Chromosome 6"/>
</dbReference>
<dbReference type="CDD" id="cd06257">
    <property type="entry name" value="DnaJ"/>
    <property type="match status" value="1"/>
</dbReference>
<feature type="region of interest" description="Disordered" evidence="1">
    <location>
        <begin position="528"/>
        <end position="556"/>
    </location>
</feature>
<keyword evidence="4" id="KW-1185">Reference proteome</keyword>
<feature type="compositionally biased region" description="Polar residues" evidence="1">
    <location>
        <begin position="671"/>
        <end position="682"/>
    </location>
</feature>
<dbReference type="AlphaFoldDB" id="A0A2P6PLC5"/>
<organism evidence="3 4">
    <name type="scientific">Rosa chinensis</name>
    <name type="common">China rose</name>
    <dbReference type="NCBI Taxonomy" id="74649"/>
    <lineage>
        <taxon>Eukaryota</taxon>
        <taxon>Viridiplantae</taxon>
        <taxon>Streptophyta</taxon>
        <taxon>Embryophyta</taxon>
        <taxon>Tracheophyta</taxon>
        <taxon>Spermatophyta</taxon>
        <taxon>Magnoliopsida</taxon>
        <taxon>eudicotyledons</taxon>
        <taxon>Gunneridae</taxon>
        <taxon>Pentapetalae</taxon>
        <taxon>rosids</taxon>
        <taxon>fabids</taxon>
        <taxon>Rosales</taxon>
        <taxon>Rosaceae</taxon>
        <taxon>Rosoideae</taxon>
        <taxon>Rosoideae incertae sedis</taxon>
        <taxon>Rosa</taxon>
    </lineage>
</organism>
<evidence type="ECO:0000259" key="2">
    <source>
        <dbReference type="PROSITE" id="PS50076"/>
    </source>
</evidence>
<dbReference type="Pfam" id="PF00226">
    <property type="entry name" value="DnaJ"/>
    <property type="match status" value="1"/>
</dbReference>
<feature type="compositionally biased region" description="Basic and acidic residues" evidence="1">
    <location>
        <begin position="706"/>
        <end position="722"/>
    </location>
</feature>
<sequence>MEIDNDMCFVFGSSRFNSNSNFNSGGHNYLSGNMDKAKVISEVCMKVKVESETESEQVETNACNVANSKCQGENVSSVFSSNRIATERPCGDNCESSERVVFGSENKNLCTSGFEDMKGKTFRFSVEGSSVRKKPQRQRREKSRTKNRMKVGHDVFVITQSCSTPSVKEVDVPSTYASHETCEACAEFRIRGNEAHCNDDFLKEYYTLGIVSIRASERSECCHKRLSLCYRDRAAARVSLGRIREALADALMAIQLYPRFPEDQVRAANCHLLLGEVEHALKYFNECLESKNDVCLDRRVVIDCVDGIKKAQKVAGCTNRSATLLERRTTDAALSALGIISEALSVSIYSEKLLEMKADTLYLLRRLWRWVFISKSYFQLGRFGAALSFVEQVRFIQDRYGSRNMESSISAAVTIRELLSHKTTGNEAFKAGRYTEAAEQYTIALSRNIGSRPFAAICLCNRAAAHQALGQIMDAIADCSLAIALDENYGKAVSRRAALHVMIRDYVQAASDIQRLVSILEKQADEKAKESTSEGSSNACAKKLQQARRRLPSMKEKAKKGIPMDFNLILGIKPSDTSSNIKKAYRMAALKHHPDKAGQFLGRNGSQDEGRLWKEISAEVQKDADRLFKMIGEAYEVLSDPSKRSKYDLEEVMRKAANERKEQSSRRKPSDFQSPNKTSSCREPSYFNECPSRPSSYRRSGFYRSPFERTCPDERESWKSYG</sequence>
<feature type="domain" description="J" evidence="2">
    <location>
        <begin position="565"/>
        <end position="651"/>
    </location>
</feature>
<proteinExistence type="predicted"/>
<dbReference type="SMART" id="SM00028">
    <property type="entry name" value="TPR"/>
    <property type="match status" value="6"/>
</dbReference>
<dbReference type="Gramene" id="PRQ22737">
    <property type="protein sequence ID" value="PRQ22737"/>
    <property type="gene ID" value="RchiOBHm_Chr6g0253551"/>
</dbReference>
<comment type="caution">
    <text evidence="3">The sequence shown here is derived from an EMBL/GenBank/DDBJ whole genome shotgun (WGS) entry which is preliminary data.</text>
</comment>
<dbReference type="PROSITE" id="PS50076">
    <property type="entry name" value="DNAJ_2"/>
    <property type="match status" value="1"/>
</dbReference>
<dbReference type="Gene3D" id="1.25.40.10">
    <property type="entry name" value="Tetratricopeptide repeat domain"/>
    <property type="match status" value="2"/>
</dbReference>
<name>A0A2P6PLC5_ROSCH</name>
<dbReference type="PROSITE" id="PS00636">
    <property type="entry name" value="DNAJ_1"/>
    <property type="match status" value="1"/>
</dbReference>
<dbReference type="PRINTS" id="PR00625">
    <property type="entry name" value="JDOMAIN"/>
</dbReference>